<evidence type="ECO:0000313" key="1">
    <source>
        <dbReference type="EMBL" id="EQB48325.1"/>
    </source>
</evidence>
<name>T0LJG4_COLGC</name>
<reference evidence="2" key="1">
    <citation type="journal article" date="2013" name="Mol. Plant Microbe Interact.">
        <title>Global aspects of pacC regulation of pathogenicity genes in Colletotrichum gloeosporioides as revealed by transcriptome analysis.</title>
        <authorList>
            <person name="Alkan N."/>
            <person name="Meng X."/>
            <person name="Friedlander G."/>
            <person name="Reuveni E."/>
            <person name="Sukno S."/>
            <person name="Sherman A."/>
            <person name="Thon M."/>
            <person name="Fluhr R."/>
            <person name="Prusky D."/>
        </authorList>
    </citation>
    <scope>NUCLEOTIDE SEQUENCE [LARGE SCALE GENOMIC DNA]</scope>
    <source>
        <strain evidence="2">Cg-14</strain>
    </source>
</reference>
<proteinExistence type="predicted"/>
<sequence length="13" mass="1676">MPHRPLYKPFVYQ</sequence>
<gene>
    <name evidence="1" type="ORF">CGLO_12451</name>
</gene>
<evidence type="ECO:0000313" key="2">
    <source>
        <dbReference type="Proteomes" id="UP000015530"/>
    </source>
</evidence>
<accession>T0LJG4</accession>
<protein>
    <submittedName>
        <fullName evidence="1">Uncharacterized protein</fullName>
    </submittedName>
</protein>
<organism evidence="1 2">
    <name type="scientific">Colletotrichum gloeosporioides (strain Cg-14)</name>
    <name type="common">Anthracnose fungus</name>
    <name type="synonym">Glomerella cingulata</name>
    <dbReference type="NCBI Taxonomy" id="1237896"/>
    <lineage>
        <taxon>Eukaryota</taxon>
        <taxon>Fungi</taxon>
        <taxon>Dikarya</taxon>
        <taxon>Ascomycota</taxon>
        <taxon>Pezizomycotina</taxon>
        <taxon>Sordariomycetes</taxon>
        <taxon>Hypocreomycetidae</taxon>
        <taxon>Glomerellales</taxon>
        <taxon>Glomerellaceae</taxon>
        <taxon>Colletotrichum</taxon>
        <taxon>Colletotrichum gloeosporioides species complex</taxon>
    </lineage>
</organism>
<comment type="caution">
    <text evidence="1">The sequence shown here is derived from an EMBL/GenBank/DDBJ whole genome shotgun (WGS) entry which is preliminary data.</text>
</comment>
<dbReference type="HOGENOM" id="CLU_3435950_0_0_1"/>
<dbReference type="EMBL" id="AMYD01002645">
    <property type="protein sequence ID" value="EQB48325.1"/>
    <property type="molecule type" value="Genomic_DNA"/>
</dbReference>
<dbReference type="Proteomes" id="UP000015530">
    <property type="component" value="Unassembled WGS sequence"/>
</dbReference>